<comment type="caution">
    <text evidence="1">The sequence shown here is derived from an EMBL/GenBank/DDBJ whole genome shotgun (WGS) entry which is preliminary data.</text>
</comment>
<evidence type="ECO:0000313" key="1">
    <source>
        <dbReference type="EMBL" id="GEL02759.1"/>
    </source>
</evidence>
<proteinExistence type="predicted"/>
<dbReference type="Proteomes" id="UP000321405">
    <property type="component" value="Unassembled WGS sequence"/>
</dbReference>
<gene>
    <name evidence="1" type="ORF">SSA02_19220</name>
</gene>
<accession>A0A511BR05</accession>
<sequence length="102" mass="11845">MSMTFSVFKESLEDDIPPHGLSPALLALWWGGRSDWPAAHEIVQSHERDRECDWVHGWLHRVEGDQENARYWYRRAGHTMAHGAVMEEWQTIVIRLLSGSGY</sequence>
<dbReference type="AlphaFoldDB" id="A0A511BR05"/>
<evidence type="ECO:0000313" key="2">
    <source>
        <dbReference type="Proteomes" id="UP000321405"/>
    </source>
</evidence>
<name>A0A511BR05_9PROT</name>
<protein>
    <submittedName>
        <fullName evidence="1">Uncharacterized protein</fullName>
    </submittedName>
</protein>
<dbReference type="EMBL" id="BJVC01000004">
    <property type="protein sequence ID" value="GEL02759.1"/>
    <property type="molecule type" value="Genomic_DNA"/>
</dbReference>
<reference evidence="1 2" key="1">
    <citation type="submission" date="2019-07" db="EMBL/GenBank/DDBJ databases">
        <title>Whole genome shotgun sequence of Swaminathania salitolerans NBRC 104436.</title>
        <authorList>
            <person name="Hosoyama A."/>
            <person name="Uohara A."/>
            <person name="Ohji S."/>
            <person name="Ichikawa N."/>
        </authorList>
    </citation>
    <scope>NUCLEOTIDE SEQUENCE [LARGE SCALE GENOMIC DNA]</scope>
    <source>
        <strain evidence="1 2">NBRC 104436</strain>
    </source>
</reference>
<organism evidence="1 2">
    <name type="scientific">Swaminathania salitolerans</name>
    <dbReference type="NCBI Taxonomy" id="182838"/>
    <lineage>
        <taxon>Bacteria</taxon>
        <taxon>Pseudomonadati</taxon>
        <taxon>Pseudomonadota</taxon>
        <taxon>Alphaproteobacteria</taxon>
        <taxon>Acetobacterales</taxon>
        <taxon>Acetobacteraceae</taxon>
        <taxon>Swaminathania</taxon>
    </lineage>
</organism>
<keyword evidence="2" id="KW-1185">Reference proteome</keyword>